<dbReference type="OrthoDB" id="1163801at2"/>
<evidence type="ECO:0000313" key="2">
    <source>
        <dbReference type="Proteomes" id="UP000267469"/>
    </source>
</evidence>
<dbReference type="Proteomes" id="UP000267469">
    <property type="component" value="Unassembled WGS sequence"/>
</dbReference>
<name>A0A3N0EM72_SINP1</name>
<dbReference type="EMBL" id="RJTM01000057">
    <property type="protein sequence ID" value="RNL88749.1"/>
    <property type="molecule type" value="Genomic_DNA"/>
</dbReference>
<keyword evidence="1" id="KW-0238">DNA-binding</keyword>
<gene>
    <name evidence="1" type="ORF">ED312_08180</name>
</gene>
<proteinExistence type="predicted"/>
<evidence type="ECO:0000313" key="1">
    <source>
        <dbReference type="EMBL" id="RNL88749.1"/>
    </source>
</evidence>
<reference evidence="1 2" key="1">
    <citation type="submission" date="2018-10" db="EMBL/GenBank/DDBJ databases">
        <title>Sinomicrobium pectinilyticum sp. nov., a pectinase-producing bacterium isolated from alkaline and saline soil, and emended description of the genus Sinomicrobium.</title>
        <authorList>
            <person name="Cheng B."/>
            <person name="Li C."/>
            <person name="Lai Q."/>
            <person name="Du M."/>
            <person name="Shao Z."/>
            <person name="Xu P."/>
            <person name="Yang C."/>
        </authorList>
    </citation>
    <scope>NUCLEOTIDE SEQUENCE [LARGE SCALE GENOMIC DNA]</scope>
    <source>
        <strain evidence="1 2">5DNS001</strain>
    </source>
</reference>
<keyword evidence="2" id="KW-1185">Reference proteome</keyword>
<organism evidence="1 2">
    <name type="scientific">Sinomicrobium pectinilyticum</name>
    <dbReference type="NCBI Taxonomy" id="1084421"/>
    <lineage>
        <taxon>Bacteria</taxon>
        <taxon>Pseudomonadati</taxon>
        <taxon>Bacteroidota</taxon>
        <taxon>Flavobacteriia</taxon>
        <taxon>Flavobacteriales</taxon>
        <taxon>Flavobacteriaceae</taxon>
        <taxon>Sinomicrobium</taxon>
    </lineage>
</organism>
<dbReference type="GO" id="GO:0003677">
    <property type="term" value="F:DNA binding"/>
    <property type="evidence" value="ECO:0007669"/>
    <property type="project" value="UniProtKB-KW"/>
</dbReference>
<comment type="caution">
    <text evidence="1">The sequence shown here is derived from an EMBL/GenBank/DDBJ whole genome shotgun (WGS) entry which is preliminary data.</text>
</comment>
<dbReference type="RefSeq" id="WP_123215509.1">
    <property type="nucleotide sequence ID" value="NZ_RJTM01000057.1"/>
</dbReference>
<accession>A0A3N0EM72</accession>
<protein>
    <submittedName>
        <fullName evidence="1">DNA-binding protein</fullName>
    </submittedName>
</protein>
<sequence>MNNLKNLERLQQLHQLIVKEATGSPPQLARLMQISERKVYQLIEQLKDIEAPVSYSRVHKTYFYEDDFDLQVTVSVTVLKDNELTEIFGGSYFLSNKIQTASFMQGSILS</sequence>
<dbReference type="AlphaFoldDB" id="A0A3N0EM72"/>